<dbReference type="EMBL" id="UZAN01073198">
    <property type="protein sequence ID" value="VDP95339.1"/>
    <property type="molecule type" value="Genomic_DNA"/>
</dbReference>
<evidence type="ECO:0000313" key="3">
    <source>
        <dbReference type="WBParaSite" id="ECPE_0001800501-mRNA-1"/>
    </source>
</evidence>
<protein>
    <submittedName>
        <fullName evidence="3">FBA_3 domain-containing protein</fullName>
    </submittedName>
</protein>
<dbReference type="Proteomes" id="UP000272942">
    <property type="component" value="Unassembled WGS sequence"/>
</dbReference>
<organism evidence="3">
    <name type="scientific">Echinostoma caproni</name>
    <dbReference type="NCBI Taxonomy" id="27848"/>
    <lineage>
        <taxon>Eukaryota</taxon>
        <taxon>Metazoa</taxon>
        <taxon>Spiralia</taxon>
        <taxon>Lophotrochozoa</taxon>
        <taxon>Platyhelminthes</taxon>
        <taxon>Trematoda</taxon>
        <taxon>Digenea</taxon>
        <taxon>Plagiorchiida</taxon>
        <taxon>Echinostomata</taxon>
        <taxon>Echinostomatoidea</taxon>
        <taxon>Echinostomatidae</taxon>
        <taxon>Echinostoma</taxon>
    </lineage>
</organism>
<keyword evidence="2" id="KW-1185">Reference proteome</keyword>
<reference evidence="3" key="1">
    <citation type="submission" date="2016-06" db="UniProtKB">
        <authorList>
            <consortium name="WormBaseParasite"/>
        </authorList>
    </citation>
    <scope>IDENTIFICATION</scope>
</reference>
<sequence length="291" mass="33323">MAVCPMNTGEETHPYFAQHITVLFGSLHVVHHVRLNFKVLNSNAFTAGIEITMDGQAFTSMENATFYRQNDQTYIFALLGAIAVRGLRMVFRKSVVLRKTTPHSIQVFGLSTGRDIHQFDPCKPYNTLKDRGVPMLPNDMVLFNRSYLYVDDKLIICYLWELSDQWSKYAMKCVYGLDKPNLSFTLLGPMVSQVIAYQPEAKLYFGIGPELLSIVMSTDLERPWIGINLYGYQINGLNKGVIKAEYLLWEETAEFNSKLTGLNCTKYTAENWHWESITEFSSYVTVYQNIV</sequence>
<accession>A0A183BFH4</accession>
<gene>
    <name evidence="1" type="ORF">ECPE_LOCUS17959</name>
</gene>
<evidence type="ECO:0000313" key="2">
    <source>
        <dbReference type="Proteomes" id="UP000272942"/>
    </source>
</evidence>
<dbReference type="OrthoDB" id="6317662at2759"/>
<proteinExistence type="predicted"/>
<dbReference type="WBParaSite" id="ECPE_0001800501-mRNA-1">
    <property type="protein sequence ID" value="ECPE_0001800501-mRNA-1"/>
    <property type="gene ID" value="ECPE_0001800501"/>
</dbReference>
<reference evidence="1 2" key="2">
    <citation type="submission" date="2018-11" db="EMBL/GenBank/DDBJ databases">
        <authorList>
            <consortium name="Pathogen Informatics"/>
        </authorList>
    </citation>
    <scope>NUCLEOTIDE SEQUENCE [LARGE SCALE GENOMIC DNA]</scope>
    <source>
        <strain evidence="1 2">Egypt</strain>
    </source>
</reference>
<evidence type="ECO:0000313" key="1">
    <source>
        <dbReference type="EMBL" id="VDP95339.1"/>
    </source>
</evidence>
<dbReference type="AlphaFoldDB" id="A0A183BFH4"/>
<name>A0A183BFH4_9TREM</name>